<comment type="pathway">
    <text evidence="1 8">Cofactor biosynthesis; (R)-pantothenate biosynthesis; (R)-pantothenate from (R)-pantoate and beta-alanine: step 1/1.</text>
</comment>
<dbReference type="CDD" id="cd00560">
    <property type="entry name" value="PanC"/>
    <property type="match status" value="1"/>
</dbReference>
<keyword evidence="8" id="KW-0963">Cytoplasm</keyword>
<accession>A0A511MLL0</accession>
<reference evidence="9 10" key="1">
    <citation type="submission" date="2019-07" db="EMBL/GenBank/DDBJ databases">
        <title>Whole genome shotgun sequence of Nocardia ninae NBRC 108245.</title>
        <authorList>
            <person name="Hosoyama A."/>
            <person name="Uohara A."/>
            <person name="Ohji S."/>
            <person name="Ichikawa N."/>
        </authorList>
    </citation>
    <scope>NUCLEOTIDE SEQUENCE [LARGE SCALE GENOMIC DNA]</scope>
    <source>
        <strain evidence="9 10">NBRC 108245</strain>
    </source>
</reference>
<dbReference type="InterPro" id="IPR003721">
    <property type="entry name" value="Pantoate_ligase"/>
</dbReference>
<feature type="binding site" evidence="8">
    <location>
        <position position="176"/>
    </location>
    <ligand>
        <name>ATP</name>
        <dbReference type="ChEBI" id="CHEBI:30616"/>
    </ligand>
</feature>
<proteinExistence type="inferred from homology"/>
<evidence type="ECO:0000256" key="2">
    <source>
        <dbReference type="ARBA" id="ARBA00009256"/>
    </source>
</evidence>
<dbReference type="Gene3D" id="3.40.50.620">
    <property type="entry name" value="HUPs"/>
    <property type="match status" value="1"/>
</dbReference>
<keyword evidence="6 8" id="KW-0067">ATP-binding</keyword>
<comment type="catalytic activity">
    <reaction evidence="7 8">
        <text>(R)-pantoate + beta-alanine + ATP = (R)-pantothenate + AMP + diphosphate + H(+)</text>
        <dbReference type="Rhea" id="RHEA:10912"/>
        <dbReference type="ChEBI" id="CHEBI:15378"/>
        <dbReference type="ChEBI" id="CHEBI:15980"/>
        <dbReference type="ChEBI" id="CHEBI:29032"/>
        <dbReference type="ChEBI" id="CHEBI:30616"/>
        <dbReference type="ChEBI" id="CHEBI:33019"/>
        <dbReference type="ChEBI" id="CHEBI:57966"/>
        <dbReference type="ChEBI" id="CHEBI:456215"/>
        <dbReference type="EC" id="6.3.2.1"/>
    </reaction>
</comment>
<evidence type="ECO:0000313" key="9">
    <source>
        <dbReference type="EMBL" id="GEM41515.1"/>
    </source>
</evidence>
<dbReference type="AlphaFoldDB" id="A0A511MLL0"/>
<dbReference type="OrthoDB" id="9773087at2"/>
<dbReference type="InterPro" id="IPR042176">
    <property type="entry name" value="Pantoate_ligase_C"/>
</dbReference>
<dbReference type="SUPFAM" id="SSF52374">
    <property type="entry name" value="Nucleotidylyl transferase"/>
    <property type="match status" value="1"/>
</dbReference>
<keyword evidence="3 8" id="KW-0436">Ligase</keyword>
<keyword evidence="4 8" id="KW-0566">Pantothenate biosynthesis</keyword>
<comment type="function">
    <text evidence="8">Catalyzes the condensation of pantoate with beta-alanine in an ATP-dependent reaction via a pantoyl-adenylate intermediate.</text>
</comment>
<dbReference type="UniPathway" id="UPA00028">
    <property type="reaction ID" value="UER00005"/>
</dbReference>
<keyword evidence="5 8" id="KW-0547">Nucleotide-binding</keyword>
<feature type="binding site" evidence="8">
    <location>
        <position position="61"/>
    </location>
    <ligand>
        <name>beta-alanine</name>
        <dbReference type="ChEBI" id="CHEBI:57966"/>
    </ligand>
</feature>
<dbReference type="Pfam" id="PF02569">
    <property type="entry name" value="Pantoate_ligase"/>
    <property type="match status" value="1"/>
</dbReference>
<evidence type="ECO:0000256" key="3">
    <source>
        <dbReference type="ARBA" id="ARBA00022598"/>
    </source>
</evidence>
<gene>
    <name evidence="8 9" type="primary">panC</name>
    <name evidence="9" type="ORF">NN4_60340</name>
</gene>
<feature type="binding site" evidence="8">
    <location>
        <position position="61"/>
    </location>
    <ligand>
        <name>(R)-pantoate</name>
        <dbReference type="ChEBI" id="CHEBI:15980"/>
    </ligand>
</feature>
<dbReference type="HAMAP" id="MF_00158">
    <property type="entry name" value="PanC"/>
    <property type="match status" value="1"/>
</dbReference>
<feature type="binding site" evidence="8">
    <location>
        <begin position="184"/>
        <end position="187"/>
    </location>
    <ligand>
        <name>ATP</name>
        <dbReference type="ChEBI" id="CHEBI:30616"/>
    </ligand>
</feature>
<feature type="binding site" evidence="8">
    <location>
        <position position="153"/>
    </location>
    <ligand>
        <name>(R)-pantoate</name>
        <dbReference type="ChEBI" id="CHEBI:15980"/>
    </ligand>
</feature>
<comment type="similarity">
    <text evidence="2 8">Belongs to the pantothenate synthetase family.</text>
</comment>
<protein>
    <recommendedName>
        <fullName evidence="8">Pantothenate synthetase</fullName>
        <shortName evidence="8">PS</shortName>
        <ecNumber evidence="8">6.3.2.1</ecNumber>
    </recommendedName>
    <alternativeName>
        <fullName evidence="8">Pantoate--beta-alanine ligase</fullName>
    </alternativeName>
    <alternativeName>
        <fullName evidence="8">Pantoate-activating enzyme</fullName>
    </alternativeName>
</protein>
<dbReference type="RefSeq" id="WP_147138491.1">
    <property type="nucleotide sequence ID" value="NZ_BJXA01000052.1"/>
</dbReference>
<feature type="binding site" evidence="8">
    <location>
        <begin position="30"/>
        <end position="37"/>
    </location>
    <ligand>
        <name>ATP</name>
        <dbReference type="ChEBI" id="CHEBI:30616"/>
    </ligand>
</feature>
<feature type="binding site" evidence="8">
    <location>
        <begin position="147"/>
        <end position="150"/>
    </location>
    <ligand>
        <name>ATP</name>
        <dbReference type="ChEBI" id="CHEBI:30616"/>
    </ligand>
</feature>
<organism evidence="9 10">
    <name type="scientific">Nocardia ninae NBRC 108245</name>
    <dbReference type="NCBI Taxonomy" id="1210091"/>
    <lineage>
        <taxon>Bacteria</taxon>
        <taxon>Bacillati</taxon>
        <taxon>Actinomycetota</taxon>
        <taxon>Actinomycetes</taxon>
        <taxon>Mycobacteriales</taxon>
        <taxon>Nocardiaceae</taxon>
        <taxon>Nocardia</taxon>
    </lineage>
</organism>
<sequence length="279" mass="30301">MIVVRSVAEVRQALAEPRGRGESIGYVPTMGALHDGHLALVRAARARDGVVVASVFVNPLQFGPDEDFDSYPRDEDRDLALCEKAEADIAWLPAADELFPPGFGLTVAVPRLSSLLCGVGRPTHFAGVTTEMSKILLLLAPTAVYLGEKDFQQLVVMRAVIRDLGLPIEVRSVPTVREPDGLALSSRNAYLSTAERRTAASLFRILTELTEKLRAEPGSVAEMLGEGRRALIEAGMDRVEYLELVDGETLDPVRGVTKSNRLVAAVWLGSTRLIDNTEI</sequence>
<dbReference type="Gene3D" id="3.30.1300.10">
    <property type="entry name" value="Pantoate-beta-alanine ligase, C-terminal domain"/>
    <property type="match status" value="1"/>
</dbReference>
<evidence type="ECO:0000256" key="8">
    <source>
        <dbReference type="HAMAP-Rule" id="MF_00158"/>
    </source>
</evidence>
<dbReference type="PANTHER" id="PTHR21299:SF1">
    <property type="entry name" value="PANTOATE--BETA-ALANINE LIGASE"/>
    <property type="match status" value="1"/>
</dbReference>
<dbReference type="GO" id="GO:0005524">
    <property type="term" value="F:ATP binding"/>
    <property type="evidence" value="ECO:0007669"/>
    <property type="project" value="UniProtKB-KW"/>
</dbReference>
<dbReference type="EMBL" id="BJXA01000052">
    <property type="protein sequence ID" value="GEM41515.1"/>
    <property type="molecule type" value="Genomic_DNA"/>
</dbReference>
<dbReference type="PANTHER" id="PTHR21299">
    <property type="entry name" value="CYTIDYLATE KINASE/PANTOATE-BETA-ALANINE LIGASE"/>
    <property type="match status" value="1"/>
</dbReference>
<evidence type="ECO:0000256" key="4">
    <source>
        <dbReference type="ARBA" id="ARBA00022655"/>
    </source>
</evidence>
<comment type="subcellular location">
    <subcellularLocation>
        <location evidence="8">Cytoplasm</location>
    </subcellularLocation>
</comment>
<dbReference type="NCBIfam" id="TIGR00018">
    <property type="entry name" value="panC"/>
    <property type="match status" value="1"/>
</dbReference>
<evidence type="ECO:0000256" key="5">
    <source>
        <dbReference type="ARBA" id="ARBA00022741"/>
    </source>
</evidence>
<comment type="miscellaneous">
    <text evidence="8">The reaction proceeds by a bi uni uni bi ping pong mechanism.</text>
</comment>
<keyword evidence="10" id="KW-1185">Reference proteome</keyword>
<comment type="caution">
    <text evidence="9">The sequence shown here is derived from an EMBL/GenBank/DDBJ whole genome shotgun (WGS) entry which is preliminary data.</text>
</comment>
<dbReference type="GO" id="GO:0005829">
    <property type="term" value="C:cytosol"/>
    <property type="evidence" value="ECO:0007669"/>
    <property type="project" value="TreeGrafter"/>
</dbReference>
<evidence type="ECO:0000256" key="6">
    <source>
        <dbReference type="ARBA" id="ARBA00022840"/>
    </source>
</evidence>
<comment type="subunit">
    <text evidence="8">Homodimer.</text>
</comment>
<evidence type="ECO:0000313" key="10">
    <source>
        <dbReference type="Proteomes" id="UP000321424"/>
    </source>
</evidence>
<dbReference type="GO" id="GO:0004592">
    <property type="term" value="F:pantoate-beta-alanine ligase activity"/>
    <property type="evidence" value="ECO:0007669"/>
    <property type="project" value="UniProtKB-UniRule"/>
</dbReference>
<dbReference type="EC" id="6.3.2.1" evidence="8"/>
<name>A0A511MLL0_9NOCA</name>
<evidence type="ECO:0000256" key="1">
    <source>
        <dbReference type="ARBA" id="ARBA00004990"/>
    </source>
</evidence>
<dbReference type="Proteomes" id="UP000321424">
    <property type="component" value="Unassembled WGS sequence"/>
</dbReference>
<dbReference type="InterPro" id="IPR014729">
    <property type="entry name" value="Rossmann-like_a/b/a_fold"/>
</dbReference>
<feature type="active site" description="Proton donor" evidence="8">
    <location>
        <position position="37"/>
    </location>
</feature>
<evidence type="ECO:0000256" key="7">
    <source>
        <dbReference type="ARBA" id="ARBA00048258"/>
    </source>
</evidence>
<dbReference type="GO" id="GO:0015940">
    <property type="term" value="P:pantothenate biosynthetic process"/>
    <property type="evidence" value="ECO:0007669"/>
    <property type="project" value="UniProtKB-UniRule"/>
</dbReference>